<feature type="non-terminal residue" evidence="2">
    <location>
        <position position="67"/>
    </location>
</feature>
<evidence type="ECO:0000259" key="1">
    <source>
        <dbReference type="Pfam" id="PF04248"/>
    </source>
</evidence>
<dbReference type="InterPro" id="IPR038694">
    <property type="entry name" value="DUF427_sf"/>
</dbReference>
<sequence length="67" mass="7386">MVKAIVNDTTVAESSDTVFIEGNHYFPPQSIKVDLSISDTTYTCPYKGHAAYYSAKVNGKVVKDIAW</sequence>
<organism evidence="2 3">
    <name type="scientific">Multifurca ochricompacta</name>
    <dbReference type="NCBI Taxonomy" id="376703"/>
    <lineage>
        <taxon>Eukaryota</taxon>
        <taxon>Fungi</taxon>
        <taxon>Dikarya</taxon>
        <taxon>Basidiomycota</taxon>
        <taxon>Agaricomycotina</taxon>
        <taxon>Agaricomycetes</taxon>
        <taxon>Russulales</taxon>
        <taxon>Russulaceae</taxon>
        <taxon>Multifurca</taxon>
    </lineage>
</organism>
<proteinExistence type="predicted"/>
<reference evidence="2" key="1">
    <citation type="journal article" date="2022" name="New Phytol.">
        <title>Evolutionary transition to the ectomycorrhizal habit in the genomes of a hyperdiverse lineage of mushroom-forming fungi.</title>
        <authorList>
            <person name="Looney B."/>
            <person name="Miyauchi S."/>
            <person name="Morin E."/>
            <person name="Drula E."/>
            <person name="Courty P.E."/>
            <person name="Kohler A."/>
            <person name="Kuo A."/>
            <person name="LaButti K."/>
            <person name="Pangilinan J."/>
            <person name="Lipzen A."/>
            <person name="Riley R."/>
            <person name="Andreopoulos W."/>
            <person name="He G."/>
            <person name="Johnson J."/>
            <person name="Nolan M."/>
            <person name="Tritt A."/>
            <person name="Barry K.W."/>
            <person name="Grigoriev I.V."/>
            <person name="Nagy L.G."/>
            <person name="Hibbett D."/>
            <person name="Henrissat B."/>
            <person name="Matheny P.B."/>
            <person name="Labbe J."/>
            <person name="Martin F.M."/>
        </authorList>
    </citation>
    <scope>NUCLEOTIDE SEQUENCE</scope>
    <source>
        <strain evidence="2">BPL690</strain>
    </source>
</reference>
<dbReference type="AlphaFoldDB" id="A0AAD4QQ18"/>
<feature type="domain" description="DUF427" evidence="1">
    <location>
        <begin position="2"/>
        <end position="67"/>
    </location>
</feature>
<evidence type="ECO:0000313" key="2">
    <source>
        <dbReference type="EMBL" id="KAI0304342.1"/>
    </source>
</evidence>
<dbReference type="InterPro" id="IPR007361">
    <property type="entry name" value="DUF427"/>
</dbReference>
<dbReference type="Gene3D" id="2.170.150.40">
    <property type="entry name" value="Domain of unknown function (DUF427)"/>
    <property type="match status" value="1"/>
</dbReference>
<dbReference type="PANTHER" id="PTHR34310:SF9">
    <property type="entry name" value="BLR5716 PROTEIN"/>
    <property type="match status" value="1"/>
</dbReference>
<name>A0AAD4QQ18_9AGAM</name>
<evidence type="ECO:0000313" key="3">
    <source>
        <dbReference type="Proteomes" id="UP001203297"/>
    </source>
</evidence>
<protein>
    <recommendedName>
        <fullName evidence="1">DUF427 domain-containing protein</fullName>
    </recommendedName>
</protein>
<dbReference type="Pfam" id="PF04248">
    <property type="entry name" value="NTP_transf_9"/>
    <property type="match status" value="1"/>
</dbReference>
<accession>A0AAD4QQ18</accession>
<dbReference type="EMBL" id="WTXG01000007">
    <property type="protein sequence ID" value="KAI0304342.1"/>
    <property type="molecule type" value="Genomic_DNA"/>
</dbReference>
<comment type="caution">
    <text evidence="2">The sequence shown here is derived from an EMBL/GenBank/DDBJ whole genome shotgun (WGS) entry which is preliminary data.</text>
</comment>
<gene>
    <name evidence="2" type="ORF">B0F90DRAFT_1609704</name>
</gene>
<keyword evidence="3" id="KW-1185">Reference proteome</keyword>
<dbReference type="PANTHER" id="PTHR34310">
    <property type="entry name" value="DUF427 DOMAIN PROTEIN (AFU_ORTHOLOGUE AFUA_3G02220)"/>
    <property type="match status" value="1"/>
</dbReference>
<dbReference type="Proteomes" id="UP001203297">
    <property type="component" value="Unassembled WGS sequence"/>
</dbReference>